<dbReference type="PROSITE" id="PS50977">
    <property type="entry name" value="HTH_TETR_2"/>
    <property type="match status" value="1"/>
</dbReference>
<evidence type="ECO:0000256" key="1">
    <source>
        <dbReference type="ARBA" id="ARBA00023125"/>
    </source>
</evidence>
<dbReference type="Proteomes" id="UP000033774">
    <property type="component" value="Unassembled WGS sequence"/>
</dbReference>
<dbReference type="InterPro" id="IPR001647">
    <property type="entry name" value="HTH_TetR"/>
</dbReference>
<feature type="domain" description="HTH tetR-type" evidence="4">
    <location>
        <begin position="38"/>
        <end position="98"/>
    </location>
</feature>
<feature type="compositionally biased region" description="Basic and acidic residues" evidence="3">
    <location>
        <begin position="27"/>
        <end position="38"/>
    </location>
</feature>
<reference evidence="5 6" key="1">
    <citation type="submission" date="2015-03" db="EMBL/GenBank/DDBJ databases">
        <title>Draft genome sequence of Elstera litoralis.</title>
        <authorList>
            <person name="Rahalkar M.C."/>
            <person name="Dhakephalkar P.K."/>
            <person name="Pore S.D."/>
            <person name="Arora P."/>
            <person name="Kapse N.G."/>
            <person name="Pandit P.S."/>
        </authorList>
    </citation>
    <scope>NUCLEOTIDE SEQUENCE [LARGE SCALE GENOMIC DNA]</scope>
    <source>
        <strain evidence="5 6">Dia-1</strain>
    </source>
</reference>
<dbReference type="AlphaFoldDB" id="A0A0F3ISX0"/>
<feature type="region of interest" description="Disordered" evidence="3">
    <location>
        <begin position="17"/>
        <end position="38"/>
    </location>
</feature>
<evidence type="ECO:0000259" key="4">
    <source>
        <dbReference type="PROSITE" id="PS50977"/>
    </source>
</evidence>
<comment type="caution">
    <text evidence="5">The sequence shown here is derived from an EMBL/GenBank/DDBJ whole genome shotgun (WGS) entry which is preliminary data.</text>
</comment>
<name>A0A0F3ISX0_9PROT</name>
<dbReference type="InterPro" id="IPR009057">
    <property type="entry name" value="Homeodomain-like_sf"/>
</dbReference>
<keyword evidence="1 2" id="KW-0238">DNA-binding</keyword>
<dbReference type="Pfam" id="PF14246">
    <property type="entry name" value="TetR_C_7"/>
    <property type="match status" value="1"/>
</dbReference>
<evidence type="ECO:0000256" key="2">
    <source>
        <dbReference type="PROSITE-ProRule" id="PRU00335"/>
    </source>
</evidence>
<dbReference type="PRINTS" id="PR00455">
    <property type="entry name" value="HTHTETR"/>
</dbReference>
<feature type="DNA-binding region" description="H-T-H motif" evidence="2">
    <location>
        <begin position="61"/>
        <end position="80"/>
    </location>
</feature>
<dbReference type="Gene3D" id="1.10.10.60">
    <property type="entry name" value="Homeodomain-like"/>
    <property type="match status" value="1"/>
</dbReference>
<evidence type="ECO:0000313" key="5">
    <source>
        <dbReference type="EMBL" id="KJV09722.1"/>
    </source>
</evidence>
<dbReference type="Gene3D" id="1.10.357.10">
    <property type="entry name" value="Tetracycline Repressor, domain 2"/>
    <property type="match status" value="1"/>
</dbReference>
<sequence length="242" mass="26251">MTECRIGQALSAIKGFAQAKSGSKSGPTDEHGKPSRREARREAIMTAATQIFVEKGYGATSLNDVVRLSGGSLSTLYDMFTNKAGLFRAIVTHRCELMTGVFENPDVHSRPVAEALHDLGVRFLSVLIADDTVTVMRSVIAEAIQFPELAQVFYEAGPSQGRVRIAGYLEEQARRGILTLDAPEEAAMDFCQLIVRDAQMNAMMGLPYPKTPEAIERHVSRAVACFLRAYGTASQQSPAPAA</sequence>
<dbReference type="EMBL" id="LAJY01000225">
    <property type="protein sequence ID" value="KJV09722.1"/>
    <property type="molecule type" value="Genomic_DNA"/>
</dbReference>
<evidence type="ECO:0000256" key="3">
    <source>
        <dbReference type="SAM" id="MobiDB-lite"/>
    </source>
</evidence>
<dbReference type="PANTHER" id="PTHR30055">
    <property type="entry name" value="HTH-TYPE TRANSCRIPTIONAL REGULATOR RUTR"/>
    <property type="match status" value="1"/>
</dbReference>
<dbReference type="Pfam" id="PF00440">
    <property type="entry name" value="TetR_N"/>
    <property type="match status" value="1"/>
</dbReference>
<dbReference type="RefSeq" id="WP_045775664.1">
    <property type="nucleotide sequence ID" value="NZ_LAJY01000225.1"/>
</dbReference>
<dbReference type="InterPro" id="IPR050109">
    <property type="entry name" value="HTH-type_TetR-like_transc_reg"/>
</dbReference>
<organism evidence="5 6">
    <name type="scientific">Elstera litoralis</name>
    <dbReference type="NCBI Taxonomy" id="552518"/>
    <lineage>
        <taxon>Bacteria</taxon>
        <taxon>Pseudomonadati</taxon>
        <taxon>Pseudomonadota</taxon>
        <taxon>Alphaproteobacteria</taxon>
        <taxon>Rhodospirillales</taxon>
        <taxon>Rhodospirillaceae</taxon>
        <taxon>Elstera</taxon>
    </lineage>
</organism>
<dbReference type="SUPFAM" id="SSF46689">
    <property type="entry name" value="Homeodomain-like"/>
    <property type="match status" value="1"/>
</dbReference>
<protein>
    <recommendedName>
        <fullName evidence="4">HTH tetR-type domain-containing protein</fullName>
    </recommendedName>
</protein>
<proteinExistence type="predicted"/>
<dbReference type="InterPro" id="IPR036271">
    <property type="entry name" value="Tet_transcr_reg_TetR-rel_C_sf"/>
</dbReference>
<evidence type="ECO:0000313" key="6">
    <source>
        <dbReference type="Proteomes" id="UP000033774"/>
    </source>
</evidence>
<dbReference type="PANTHER" id="PTHR30055:SF119">
    <property type="entry name" value="NALC"/>
    <property type="match status" value="1"/>
</dbReference>
<dbReference type="GO" id="GO:0003700">
    <property type="term" value="F:DNA-binding transcription factor activity"/>
    <property type="evidence" value="ECO:0007669"/>
    <property type="project" value="TreeGrafter"/>
</dbReference>
<dbReference type="SUPFAM" id="SSF48498">
    <property type="entry name" value="Tetracyclin repressor-like, C-terminal domain"/>
    <property type="match status" value="1"/>
</dbReference>
<keyword evidence="6" id="KW-1185">Reference proteome</keyword>
<dbReference type="InterPro" id="IPR039536">
    <property type="entry name" value="TetR_C_Proteobacteria"/>
</dbReference>
<dbReference type="GO" id="GO:0000976">
    <property type="term" value="F:transcription cis-regulatory region binding"/>
    <property type="evidence" value="ECO:0007669"/>
    <property type="project" value="TreeGrafter"/>
</dbReference>
<accession>A0A0F3ISX0</accession>
<gene>
    <name evidence="5" type="ORF">VZ95_09705</name>
</gene>